<keyword evidence="1" id="KW-0732">Signal</keyword>
<dbReference type="Proteomes" id="UP000253324">
    <property type="component" value="Unassembled WGS sequence"/>
</dbReference>
<sequence>MKSKFGKVILAGGVLGLCLATNATAATIKDLQGAWTMNGTKCEDTFKKVGKTIEFKDRTASTSTGLLISGSKVTGPNAVCTTKSVKKQKDRLSATLSCTDSMIESDMTQTFKIVDANTFQRFDPFGDNMYVTYQKCDM</sequence>
<dbReference type="OrthoDB" id="8231111at2"/>
<name>A0A368YHZ3_9HYPH</name>
<dbReference type="EMBL" id="QPJM01000016">
    <property type="protein sequence ID" value="RCW79860.1"/>
    <property type="molecule type" value="Genomic_DNA"/>
</dbReference>
<comment type="caution">
    <text evidence="2">The sequence shown here is derived from an EMBL/GenBank/DDBJ whole genome shotgun (WGS) entry which is preliminary data.</text>
</comment>
<feature type="chain" id="PRO_5016826279" evidence="1">
    <location>
        <begin position="26"/>
        <end position="138"/>
    </location>
</feature>
<evidence type="ECO:0000313" key="3">
    <source>
        <dbReference type="Proteomes" id="UP000253324"/>
    </source>
</evidence>
<evidence type="ECO:0000313" key="2">
    <source>
        <dbReference type="EMBL" id="RCW79860.1"/>
    </source>
</evidence>
<protein>
    <submittedName>
        <fullName evidence="2">Uncharacterized protein</fullName>
    </submittedName>
</protein>
<dbReference type="RefSeq" id="WP_114432012.1">
    <property type="nucleotide sequence ID" value="NZ_QPJM01000016.1"/>
</dbReference>
<accession>A0A368YHZ3</accession>
<reference evidence="2 3" key="1">
    <citation type="submission" date="2018-07" db="EMBL/GenBank/DDBJ databases">
        <title>Genomic Encyclopedia of Type Strains, Phase III (KMG-III): the genomes of soil and plant-associated and newly described type strains.</title>
        <authorList>
            <person name="Whitman W."/>
        </authorList>
    </citation>
    <scope>NUCLEOTIDE SEQUENCE [LARGE SCALE GENOMIC DNA]</scope>
    <source>
        <strain evidence="2 3">31-25a</strain>
    </source>
</reference>
<evidence type="ECO:0000256" key="1">
    <source>
        <dbReference type="SAM" id="SignalP"/>
    </source>
</evidence>
<feature type="signal peptide" evidence="1">
    <location>
        <begin position="1"/>
        <end position="25"/>
    </location>
</feature>
<dbReference type="AlphaFoldDB" id="A0A368YHZ3"/>
<proteinExistence type="predicted"/>
<organism evidence="2 3">
    <name type="scientific">Phyllobacterium bourgognense</name>
    <dbReference type="NCBI Taxonomy" id="314236"/>
    <lineage>
        <taxon>Bacteria</taxon>
        <taxon>Pseudomonadati</taxon>
        <taxon>Pseudomonadota</taxon>
        <taxon>Alphaproteobacteria</taxon>
        <taxon>Hyphomicrobiales</taxon>
        <taxon>Phyllobacteriaceae</taxon>
        <taxon>Phyllobacterium</taxon>
    </lineage>
</organism>
<gene>
    <name evidence="2" type="ORF">C7476_116114</name>
</gene>
<keyword evidence="3" id="KW-1185">Reference proteome</keyword>